<dbReference type="OrthoDB" id="10611154at2759"/>
<dbReference type="VEuPathDB" id="FungiDB:MYCFIDRAFT_179200"/>
<dbReference type="AlphaFoldDB" id="M3AKM2"/>
<dbReference type="RefSeq" id="XP_007931487.1">
    <property type="nucleotide sequence ID" value="XM_007933296.1"/>
</dbReference>
<name>M3AKM2_PSEFD</name>
<keyword evidence="2" id="KW-1185">Reference proteome</keyword>
<gene>
    <name evidence="1" type="ORF">MYCFIDRAFT_179200</name>
</gene>
<dbReference type="GeneID" id="19334072"/>
<reference evidence="1 2" key="1">
    <citation type="journal article" date="2012" name="PLoS Pathog.">
        <title>Diverse lifestyles and strategies of plant pathogenesis encoded in the genomes of eighteen Dothideomycetes fungi.</title>
        <authorList>
            <person name="Ohm R.A."/>
            <person name="Feau N."/>
            <person name="Henrissat B."/>
            <person name="Schoch C.L."/>
            <person name="Horwitz B.A."/>
            <person name="Barry K.W."/>
            <person name="Condon B.J."/>
            <person name="Copeland A.C."/>
            <person name="Dhillon B."/>
            <person name="Glaser F."/>
            <person name="Hesse C.N."/>
            <person name="Kosti I."/>
            <person name="LaButti K."/>
            <person name="Lindquist E.A."/>
            <person name="Lucas S."/>
            <person name="Salamov A.A."/>
            <person name="Bradshaw R.E."/>
            <person name="Ciuffetti L."/>
            <person name="Hamelin R.C."/>
            <person name="Kema G.H.J."/>
            <person name="Lawrence C."/>
            <person name="Scott J.A."/>
            <person name="Spatafora J.W."/>
            <person name="Turgeon B.G."/>
            <person name="de Wit P.J.G.M."/>
            <person name="Zhong S."/>
            <person name="Goodwin S.B."/>
            <person name="Grigoriev I.V."/>
        </authorList>
    </citation>
    <scope>NUCLEOTIDE SEQUENCE [LARGE SCALE GENOMIC DNA]</scope>
    <source>
        <strain evidence="1 2">CIRAD86</strain>
    </source>
</reference>
<organism evidence="1 2">
    <name type="scientific">Pseudocercospora fijiensis (strain CIRAD86)</name>
    <name type="common">Black leaf streak disease fungus</name>
    <name type="synonym">Mycosphaerella fijiensis</name>
    <dbReference type="NCBI Taxonomy" id="383855"/>
    <lineage>
        <taxon>Eukaryota</taxon>
        <taxon>Fungi</taxon>
        <taxon>Dikarya</taxon>
        <taxon>Ascomycota</taxon>
        <taxon>Pezizomycotina</taxon>
        <taxon>Dothideomycetes</taxon>
        <taxon>Dothideomycetidae</taxon>
        <taxon>Mycosphaerellales</taxon>
        <taxon>Mycosphaerellaceae</taxon>
        <taxon>Pseudocercospora</taxon>
    </lineage>
</organism>
<evidence type="ECO:0000313" key="2">
    <source>
        <dbReference type="Proteomes" id="UP000016932"/>
    </source>
</evidence>
<proteinExistence type="predicted"/>
<protein>
    <submittedName>
        <fullName evidence="1">Uncharacterized protein</fullName>
    </submittedName>
</protein>
<dbReference type="KEGG" id="pfj:MYCFIDRAFT_179200"/>
<sequence>MCRSVCFPEEVSSLVDAAGEHQACSGQLMLYVGRESAMFKTLTEPTSCDVLLFSVVRVQYAYEYGDNIGPASAMNARERGLRLVENDAIASHPESCYHRAEGLMVAIHLTALCIEDLAVPMNPYHESWYVLAARRRRICSAQAASSGYGVADSKTVGIAPITCLVGHHPAQGNGPFHAKFHPANVSDFVLCRTRAPGRSTGYCTLKILVAFSSRSISGGTCRNQRLKAVRIFDSGSSHPTVIVSCQPRGIITPIEDVEAHNVGPSRRYHREFRMVTVAEYNTPPYRTYGMSPAAAIPGHDVVAPPRRHCSRRRSTIDTGSWMDWEAKILRCDRDELSLDFAS</sequence>
<dbReference type="EMBL" id="KB446564">
    <property type="protein sequence ID" value="EME77698.1"/>
    <property type="molecule type" value="Genomic_DNA"/>
</dbReference>
<evidence type="ECO:0000313" key="1">
    <source>
        <dbReference type="EMBL" id="EME77698.1"/>
    </source>
</evidence>
<accession>M3AKM2</accession>
<dbReference type="Proteomes" id="UP000016932">
    <property type="component" value="Unassembled WGS sequence"/>
</dbReference>
<dbReference type="HOGENOM" id="CLU_811638_0_0_1"/>